<comment type="similarity">
    <text evidence="2">Belongs to the iron/manganese superoxide dismutase family.</text>
</comment>
<evidence type="ECO:0000256" key="5">
    <source>
        <dbReference type="ARBA" id="ARBA00023002"/>
    </source>
</evidence>
<reference evidence="11" key="1">
    <citation type="submission" date="2021-02" db="EMBL/GenBank/DDBJ databases">
        <authorList>
            <person name="Nowell W R."/>
        </authorList>
    </citation>
    <scope>NUCLEOTIDE SEQUENCE</scope>
</reference>
<evidence type="ECO:0000256" key="8">
    <source>
        <dbReference type="SAM" id="Phobius"/>
    </source>
</evidence>
<dbReference type="InterPro" id="IPR001189">
    <property type="entry name" value="Mn/Fe_SOD"/>
</dbReference>
<name>A0A819YWS4_9BILA</name>
<dbReference type="AlphaFoldDB" id="A0A819YWS4"/>
<evidence type="ECO:0000256" key="6">
    <source>
        <dbReference type="ARBA" id="ARBA00023211"/>
    </source>
</evidence>
<feature type="domain" description="Manganese/iron superoxide dismutase N-terminal" evidence="9">
    <location>
        <begin position="64"/>
        <end position="159"/>
    </location>
</feature>
<evidence type="ECO:0000259" key="9">
    <source>
        <dbReference type="Pfam" id="PF00081"/>
    </source>
</evidence>
<evidence type="ECO:0000256" key="4">
    <source>
        <dbReference type="ARBA" id="ARBA00022723"/>
    </source>
</evidence>
<evidence type="ECO:0000256" key="3">
    <source>
        <dbReference type="ARBA" id="ARBA00012682"/>
    </source>
</evidence>
<dbReference type="Gene3D" id="3.55.40.20">
    <property type="entry name" value="Iron/manganese superoxide dismutase, C-terminal domain"/>
    <property type="match status" value="1"/>
</dbReference>
<dbReference type="PANTHER" id="PTHR43595">
    <property type="entry name" value="37S RIBOSOMAL PROTEIN S26, MITOCHONDRIAL"/>
    <property type="match status" value="1"/>
</dbReference>
<dbReference type="InterPro" id="IPR036324">
    <property type="entry name" value="Mn/Fe_SOD_N_sf"/>
</dbReference>
<dbReference type="GO" id="GO:0004784">
    <property type="term" value="F:superoxide dismutase activity"/>
    <property type="evidence" value="ECO:0007669"/>
    <property type="project" value="UniProtKB-EC"/>
</dbReference>
<accession>A0A819YWS4</accession>
<keyword evidence="5" id="KW-0560">Oxidoreductase</keyword>
<evidence type="ECO:0000313" key="12">
    <source>
        <dbReference type="Proteomes" id="UP000663868"/>
    </source>
</evidence>
<keyword evidence="8" id="KW-1133">Transmembrane helix</keyword>
<gene>
    <name evidence="11" type="ORF">KXQ929_LOCUS38164</name>
</gene>
<dbReference type="PRINTS" id="PR01703">
    <property type="entry name" value="MNSODISMTASE"/>
</dbReference>
<evidence type="ECO:0000256" key="1">
    <source>
        <dbReference type="ARBA" id="ARBA00002170"/>
    </source>
</evidence>
<keyword evidence="8" id="KW-0472">Membrane</keyword>
<dbReference type="InterPro" id="IPR019831">
    <property type="entry name" value="Mn/Fe_SOD_N"/>
</dbReference>
<keyword evidence="8" id="KW-0812">Transmembrane</keyword>
<feature type="domain" description="Manganese/iron superoxide dismutase C-terminal" evidence="10">
    <location>
        <begin position="171"/>
        <end position="274"/>
    </location>
</feature>
<dbReference type="Proteomes" id="UP000663868">
    <property type="component" value="Unassembled WGS sequence"/>
</dbReference>
<organism evidence="11 12">
    <name type="scientific">Adineta steineri</name>
    <dbReference type="NCBI Taxonomy" id="433720"/>
    <lineage>
        <taxon>Eukaryota</taxon>
        <taxon>Metazoa</taxon>
        <taxon>Spiralia</taxon>
        <taxon>Gnathifera</taxon>
        <taxon>Rotifera</taxon>
        <taxon>Eurotatoria</taxon>
        <taxon>Bdelloidea</taxon>
        <taxon>Adinetida</taxon>
        <taxon>Adinetidae</taxon>
        <taxon>Adineta</taxon>
    </lineage>
</organism>
<sequence>NRPSASECLENEWFHRAGQYQISTTNLNNFIERRKSQRKTKIMFVRICFLAIIISCIQAQIELTLPPLPYAYDAIEPVLSKHLMELHHDKHLQTYTTETNKILKQMYNDEKGSKELKDLTKQPIEFILSHVQYLPEIYQVGLKQYGGGYLNHKLFFSMLQKPTATADENKPTGPLFEAIEKAFGSFDKFKQIFTDVSLEVFGSGWVWLYIDAYTKELNYSFASNQENPIMFNKNHITLLGIDLWEHAYYPVYENRRSEYVDNFWRIINWPFVSQLYTEGIAKQTDAIDNQTEDIGKHTGGCPMHTGI</sequence>
<comment type="caution">
    <text evidence="11">The sequence shown here is derived from an EMBL/GenBank/DDBJ whole genome shotgun (WGS) entry which is preliminary data.</text>
</comment>
<feature type="non-terminal residue" evidence="11">
    <location>
        <position position="1"/>
    </location>
</feature>
<keyword evidence="6" id="KW-0464">Manganese</keyword>
<dbReference type="Pfam" id="PF00081">
    <property type="entry name" value="Sod_Fe_N"/>
    <property type="match status" value="1"/>
</dbReference>
<dbReference type="GO" id="GO:0046872">
    <property type="term" value="F:metal ion binding"/>
    <property type="evidence" value="ECO:0007669"/>
    <property type="project" value="UniProtKB-KW"/>
</dbReference>
<evidence type="ECO:0000259" key="10">
    <source>
        <dbReference type="Pfam" id="PF02777"/>
    </source>
</evidence>
<keyword evidence="4" id="KW-0479">Metal-binding</keyword>
<dbReference type="EC" id="1.15.1.1" evidence="3"/>
<dbReference type="Pfam" id="PF02777">
    <property type="entry name" value="Sod_Fe_C"/>
    <property type="match status" value="1"/>
</dbReference>
<evidence type="ECO:0000256" key="2">
    <source>
        <dbReference type="ARBA" id="ARBA00008714"/>
    </source>
</evidence>
<evidence type="ECO:0000256" key="7">
    <source>
        <dbReference type="ARBA" id="ARBA00049204"/>
    </source>
</evidence>
<dbReference type="InterPro" id="IPR019833">
    <property type="entry name" value="Mn/Fe_SOD_BS"/>
</dbReference>
<dbReference type="Gene3D" id="1.10.287.990">
    <property type="entry name" value="Fe,Mn superoxide dismutase (SOD) domain"/>
    <property type="match status" value="1"/>
</dbReference>
<dbReference type="SUPFAM" id="SSF54719">
    <property type="entry name" value="Fe,Mn superoxide dismutase (SOD), C-terminal domain"/>
    <property type="match status" value="1"/>
</dbReference>
<comment type="catalytic activity">
    <reaction evidence="7">
        <text>2 superoxide + 2 H(+) = H2O2 + O2</text>
        <dbReference type="Rhea" id="RHEA:20696"/>
        <dbReference type="ChEBI" id="CHEBI:15378"/>
        <dbReference type="ChEBI" id="CHEBI:15379"/>
        <dbReference type="ChEBI" id="CHEBI:16240"/>
        <dbReference type="ChEBI" id="CHEBI:18421"/>
        <dbReference type="EC" id="1.15.1.1"/>
    </reaction>
</comment>
<dbReference type="InterPro" id="IPR019832">
    <property type="entry name" value="Mn/Fe_SOD_C"/>
</dbReference>
<evidence type="ECO:0000313" key="11">
    <source>
        <dbReference type="EMBL" id="CAF4167088.1"/>
    </source>
</evidence>
<dbReference type="InterPro" id="IPR036314">
    <property type="entry name" value="SOD_C_sf"/>
</dbReference>
<dbReference type="GO" id="GO:0005737">
    <property type="term" value="C:cytoplasm"/>
    <property type="evidence" value="ECO:0007669"/>
    <property type="project" value="TreeGrafter"/>
</dbReference>
<dbReference type="EMBL" id="CAJOBB010006657">
    <property type="protein sequence ID" value="CAF4167088.1"/>
    <property type="molecule type" value="Genomic_DNA"/>
</dbReference>
<dbReference type="PANTHER" id="PTHR43595:SF2">
    <property type="entry name" value="SMALL RIBOSOMAL SUBUNIT PROTEIN MS42"/>
    <property type="match status" value="1"/>
</dbReference>
<dbReference type="SUPFAM" id="SSF46609">
    <property type="entry name" value="Fe,Mn superoxide dismutase (SOD), N-terminal domain"/>
    <property type="match status" value="1"/>
</dbReference>
<dbReference type="PROSITE" id="PS00088">
    <property type="entry name" value="SOD_MN"/>
    <property type="match status" value="1"/>
</dbReference>
<protein>
    <recommendedName>
        <fullName evidence="3">superoxide dismutase</fullName>
        <ecNumber evidence="3">1.15.1.1</ecNumber>
    </recommendedName>
</protein>
<proteinExistence type="inferred from homology"/>
<feature type="transmembrane region" description="Helical" evidence="8">
    <location>
        <begin position="43"/>
        <end position="61"/>
    </location>
</feature>
<comment type="function">
    <text evidence="1">Destroys superoxide anion radicals which are normally produced within the cells and which are toxic to biological systems.</text>
</comment>